<organism evidence="2">
    <name type="scientific">Chromera velia CCMP2878</name>
    <dbReference type="NCBI Taxonomy" id="1169474"/>
    <lineage>
        <taxon>Eukaryota</taxon>
        <taxon>Sar</taxon>
        <taxon>Alveolata</taxon>
        <taxon>Colpodellida</taxon>
        <taxon>Chromeraceae</taxon>
        <taxon>Chromera</taxon>
    </lineage>
</organism>
<feature type="compositionally biased region" description="Basic and acidic residues" evidence="1">
    <location>
        <begin position="244"/>
        <end position="255"/>
    </location>
</feature>
<sequence>MYYASAPTTPSDAEWIEDRPWKMDSNDVHLDNIHKWHAEGKIEPIISVFHTIPIDNISGICWIAPSFELLDMIGQGVREAGCKKIVSVGAGSGLLEWMINQHTGIPVVALECKNTRLMNNQFYPLTWMPPLPSRQECTKGGWVVGSSPERVWGGQMPSSPPRSSNAKESRTSPFILSPQTVSPQTLSPRGPTRTSPIPWRLDTSPQISRGGGELPDHNNNNKSNSGQQQQLQLPSLGLYTPVRASRERDSSKEFSDSLGSSTGAPSNKQITKGPGLVPQTPSRTPERKTSVNFQSSTPERAASDASEYDDTDEDPGRDSAEEGPAEGPGSVVKKPTWGHMTVATSEGPSTDGDGGDASPSYNTEARSSAGSASSPFAFRSTGSSPSLFPSSRQTTADSVTAPAAPAPESRSRMIVNQSMNSSWHAFVNAPGCVYANSETAVRSSWGSELTNTSKGTRAAAPDEDTSVDETYFEHIRPHVDGDTALLFCYAQSCRLFRTFRKFFEEEVPGRCLILIGSSHCFPNADALEREALAERERETGGEGGRRCVWEVDEKSKLFKDDAVYIYRRREETLGEGGSAPRAPL</sequence>
<feature type="region of interest" description="Disordered" evidence="1">
    <location>
        <begin position="446"/>
        <end position="465"/>
    </location>
</feature>
<feature type="compositionally biased region" description="Low complexity" evidence="1">
    <location>
        <begin position="365"/>
        <end position="391"/>
    </location>
</feature>
<proteinExistence type="predicted"/>
<feature type="region of interest" description="Disordered" evidence="1">
    <location>
        <begin position="148"/>
        <end position="410"/>
    </location>
</feature>
<feature type="compositionally biased region" description="Polar residues" evidence="1">
    <location>
        <begin position="257"/>
        <end position="270"/>
    </location>
</feature>
<accession>A0A0G4GZL9</accession>
<reference evidence="2" key="1">
    <citation type="submission" date="2014-11" db="EMBL/GenBank/DDBJ databases">
        <authorList>
            <person name="Otto D Thomas"/>
            <person name="Naeem Raeece"/>
        </authorList>
    </citation>
    <scope>NUCLEOTIDE SEQUENCE</scope>
</reference>
<dbReference type="VEuPathDB" id="CryptoDB:Cvel_24059"/>
<gene>
    <name evidence="2" type="ORF">Cvel_24059</name>
</gene>
<name>A0A0G4GZL9_9ALVE</name>
<feature type="compositionally biased region" description="Polar residues" evidence="1">
    <location>
        <begin position="446"/>
        <end position="455"/>
    </location>
</feature>
<protein>
    <submittedName>
        <fullName evidence="2">Uncharacterized protein</fullName>
    </submittedName>
</protein>
<dbReference type="AlphaFoldDB" id="A0A0G4GZL9"/>
<evidence type="ECO:0000256" key="1">
    <source>
        <dbReference type="SAM" id="MobiDB-lite"/>
    </source>
</evidence>
<feature type="compositionally biased region" description="Polar residues" evidence="1">
    <location>
        <begin position="171"/>
        <end position="195"/>
    </location>
</feature>
<dbReference type="EMBL" id="CDMZ01001723">
    <property type="protein sequence ID" value="CEM36668.1"/>
    <property type="molecule type" value="Genomic_DNA"/>
</dbReference>
<evidence type="ECO:0000313" key="2">
    <source>
        <dbReference type="EMBL" id="CEM36668.1"/>
    </source>
</evidence>
<feature type="compositionally biased region" description="Low complexity" evidence="1">
    <location>
        <begin position="218"/>
        <end position="238"/>
    </location>
</feature>